<feature type="non-terminal residue" evidence="1">
    <location>
        <position position="46"/>
    </location>
</feature>
<organism evidence="1">
    <name type="scientific">marine sediment metagenome</name>
    <dbReference type="NCBI Taxonomy" id="412755"/>
    <lineage>
        <taxon>unclassified sequences</taxon>
        <taxon>metagenomes</taxon>
        <taxon>ecological metagenomes</taxon>
    </lineage>
</organism>
<evidence type="ECO:0000313" key="1">
    <source>
        <dbReference type="EMBL" id="GAH52461.1"/>
    </source>
</evidence>
<proteinExistence type="predicted"/>
<gene>
    <name evidence="1" type="ORF">S03H2_35998</name>
</gene>
<reference evidence="1" key="1">
    <citation type="journal article" date="2014" name="Front. Microbiol.">
        <title>High frequency of phylogenetically diverse reductive dehalogenase-homologous genes in deep subseafloor sedimentary metagenomes.</title>
        <authorList>
            <person name="Kawai M."/>
            <person name="Futagami T."/>
            <person name="Toyoda A."/>
            <person name="Takaki Y."/>
            <person name="Nishi S."/>
            <person name="Hori S."/>
            <person name="Arai W."/>
            <person name="Tsubouchi T."/>
            <person name="Morono Y."/>
            <person name="Uchiyama I."/>
            <person name="Ito T."/>
            <person name="Fujiyama A."/>
            <person name="Inagaki F."/>
            <person name="Takami H."/>
        </authorList>
    </citation>
    <scope>NUCLEOTIDE SEQUENCE</scope>
    <source>
        <strain evidence="1">Expedition CK06-06</strain>
    </source>
</reference>
<dbReference type="AlphaFoldDB" id="X1G3K4"/>
<dbReference type="EMBL" id="BARU01022063">
    <property type="protein sequence ID" value="GAH52461.1"/>
    <property type="molecule type" value="Genomic_DNA"/>
</dbReference>
<comment type="caution">
    <text evidence="1">The sequence shown here is derived from an EMBL/GenBank/DDBJ whole genome shotgun (WGS) entry which is preliminary data.</text>
</comment>
<sequence length="46" mass="4847">MEKANAGAGEVGAENRAAGGVLVVIPADWKLDRKSELVRNHLPGYS</sequence>
<name>X1G3K4_9ZZZZ</name>
<accession>X1G3K4</accession>
<protein>
    <submittedName>
        <fullName evidence="1">Uncharacterized protein</fullName>
    </submittedName>
</protein>